<protein>
    <submittedName>
        <fullName evidence="5">TPR_REGION domain-containing protein</fullName>
    </submittedName>
</protein>
<evidence type="ECO:0000313" key="5">
    <source>
        <dbReference type="WBParaSite" id="SBAD_0001251801-mRNA-1"/>
    </source>
</evidence>
<evidence type="ECO:0000256" key="1">
    <source>
        <dbReference type="ARBA" id="ARBA00022737"/>
    </source>
</evidence>
<evidence type="ECO:0000313" key="4">
    <source>
        <dbReference type="Proteomes" id="UP000270296"/>
    </source>
</evidence>
<keyword evidence="1" id="KW-0677">Repeat</keyword>
<accession>A0A183J8B5</accession>
<dbReference type="AlphaFoldDB" id="A0A183J8B5"/>
<organism evidence="5">
    <name type="scientific">Soboliphyme baturini</name>
    <dbReference type="NCBI Taxonomy" id="241478"/>
    <lineage>
        <taxon>Eukaryota</taxon>
        <taxon>Metazoa</taxon>
        <taxon>Ecdysozoa</taxon>
        <taxon>Nematoda</taxon>
        <taxon>Enoplea</taxon>
        <taxon>Dorylaimia</taxon>
        <taxon>Dioctophymatida</taxon>
        <taxon>Dioctophymatoidea</taxon>
        <taxon>Soboliphymatidae</taxon>
        <taxon>Soboliphyme</taxon>
    </lineage>
</organism>
<dbReference type="OrthoDB" id="533763at2759"/>
<reference evidence="3 4" key="2">
    <citation type="submission" date="2018-11" db="EMBL/GenBank/DDBJ databases">
        <authorList>
            <consortium name="Pathogen Informatics"/>
        </authorList>
    </citation>
    <scope>NUCLEOTIDE SEQUENCE [LARGE SCALE GENOMIC DNA]</scope>
</reference>
<reference evidence="5" key="1">
    <citation type="submission" date="2016-06" db="UniProtKB">
        <authorList>
            <consortium name="WormBaseParasite"/>
        </authorList>
    </citation>
    <scope>IDENTIFICATION</scope>
</reference>
<dbReference type="Gene3D" id="1.25.40.10">
    <property type="entry name" value="Tetratricopeptide repeat domain"/>
    <property type="match status" value="1"/>
</dbReference>
<name>A0A183J8B5_9BILA</name>
<dbReference type="PANTHER" id="PTHR45883:SF2">
    <property type="entry name" value="HSC70-INTERACTING PROTEIN"/>
    <property type="match status" value="1"/>
</dbReference>
<dbReference type="WBParaSite" id="SBAD_0001251801-mRNA-1">
    <property type="protein sequence ID" value="SBAD_0001251801-mRNA-1"/>
    <property type="gene ID" value="SBAD_0001251801"/>
</dbReference>
<evidence type="ECO:0000313" key="3">
    <source>
        <dbReference type="EMBL" id="VDP45583.1"/>
    </source>
</evidence>
<dbReference type="EMBL" id="UZAM01017014">
    <property type="protein sequence ID" value="VDP45583.1"/>
    <property type="molecule type" value="Genomic_DNA"/>
</dbReference>
<keyword evidence="4" id="KW-1185">Reference proteome</keyword>
<dbReference type="PANTHER" id="PTHR45883">
    <property type="entry name" value="HSC70-INTERACTING PROTEIN"/>
    <property type="match status" value="1"/>
</dbReference>
<dbReference type="InterPro" id="IPR011990">
    <property type="entry name" value="TPR-like_helical_dom_sf"/>
</dbReference>
<proteinExistence type="predicted"/>
<sequence>MGRPRAASLDCDKAVKINPDSALPYKFRGRAHRLLGNYEESFRDLSTACKLDYDDECNEWMKEVEVNVGAL</sequence>
<gene>
    <name evidence="3" type="ORF">SBAD_LOCUS12113</name>
</gene>
<keyword evidence="2" id="KW-0802">TPR repeat</keyword>
<dbReference type="SUPFAM" id="SSF48452">
    <property type="entry name" value="TPR-like"/>
    <property type="match status" value="1"/>
</dbReference>
<dbReference type="GO" id="GO:0030544">
    <property type="term" value="F:Hsp70 protein binding"/>
    <property type="evidence" value="ECO:0007669"/>
    <property type="project" value="TreeGrafter"/>
</dbReference>
<evidence type="ECO:0000256" key="2">
    <source>
        <dbReference type="ARBA" id="ARBA00022803"/>
    </source>
</evidence>
<dbReference type="Proteomes" id="UP000270296">
    <property type="component" value="Unassembled WGS sequence"/>
</dbReference>